<name>A0A397DR80_APHAT</name>
<reference evidence="6 7" key="1">
    <citation type="submission" date="2018-08" db="EMBL/GenBank/DDBJ databases">
        <title>Aphanomyces genome sequencing and annotation.</title>
        <authorList>
            <person name="Minardi D."/>
            <person name="Oidtmann B."/>
            <person name="Van Der Giezen M."/>
            <person name="Studholme D.J."/>
        </authorList>
    </citation>
    <scope>NUCLEOTIDE SEQUENCE [LARGE SCALE GENOMIC DNA]</scope>
    <source>
        <strain evidence="6 7">SA</strain>
    </source>
</reference>
<dbReference type="GO" id="GO:0006906">
    <property type="term" value="P:vesicle fusion"/>
    <property type="evidence" value="ECO:0007669"/>
    <property type="project" value="TreeGrafter"/>
</dbReference>
<dbReference type="SUPFAM" id="SSF58038">
    <property type="entry name" value="SNARE fusion complex"/>
    <property type="match status" value="1"/>
</dbReference>
<proteinExistence type="inferred from homology"/>
<organism evidence="6 7">
    <name type="scientific">Aphanomyces astaci</name>
    <name type="common">Crayfish plague agent</name>
    <dbReference type="NCBI Taxonomy" id="112090"/>
    <lineage>
        <taxon>Eukaryota</taxon>
        <taxon>Sar</taxon>
        <taxon>Stramenopiles</taxon>
        <taxon>Oomycota</taxon>
        <taxon>Saprolegniomycetes</taxon>
        <taxon>Saprolegniales</taxon>
        <taxon>Verrucalvaceae</taxon>
        <taxon>Aphanomyces</taxon>
    </lineage>
</organism>
<evidence type="ECO:0000256" key="1">
    <source>
        <dbReference type="ARBA" id="ARBA00009063"/>
    </source>
</evidence>
<feature type="coiled-coil region" evidence="2">
    <location>
        <begin position="246"/>
        <end position="287"/>
    </location>
</feature>
<dbReference type="GO" id="GO:0005484">
    <property type="term" value="F:SNAP receptor activity"/>
    <property type="evidence" value="ECO:0007669"/>
    <property type="project" value="TreeGrafter"/>
</dbReference>
<accession>A0A397DR80</accession>
<dbReference type="Gene3D" id="1.20.5.110">
    <property type="match status" value="1"/>
</dbReference>
<dbReference type="Proteomes" id="UP000265716">
    <property type="component" value="Unassembled WGS sequence"/>
</dbReference>
<dbReference type="GO" id="GO:0000149">
    <property type="term" value="F:SNARE binding"/>
    <property type="evidence" value="ECO:0007669"/>
    <property type="project" value="TreeGrafter"/>
</dbReference>
<evidence type="ECO:0000256" key="4">
    <source>
        <dbReference type="SAM" id="Phobius"/>
    </source>
</evidence>
<feature type="compositionally biased region" description="Gly residues" evidence="3">
    <location>
        <begin position="190"/>
        <end position="204"/>
    </location>
</feature>
<gene>
    <name evidence="6" type="ORF">DYB38_005720</name>
</gene>
<dbReference type="PROSITE" id="PS50192">
    <property type="entry name" value="T_SNARE"/>
    <property type="match status" value="1"/>
</dbReference>
<evidence type="ECO:0000256" key="2">
    <source>
        <dbReference type="SAM" id="Coils"/>
    </source>
</evidence>
<dbReference type="InterPro" id="IPR045242">
    <property type="entry name" value="Syntaxin"/>
</dbReference>
<evidence type="ECO:0000259" key="5">
    <source>
        <dbReference type="PROSITE" id="PS50192"/>
    </source>
</evidence>
<feature type="transmembrane region" description="Helical" evidence="4">
    <location>
        <begin position="296"/>
        <end position="316"/>
    </location>
</feature>
<sequence length="324" mass="35565">MSRELDGLLDILAKINVEMGGEETREKKGMKKGDRFGELRVKISERLHALKINLNDISQPVSTKKPMHPREKIQQQQAIRNDLQGLEEDLEELRSVYDAEAKKKKSKLTKEELQIRKDFVDQYTSELEFVKEQASNAYLKASPAGRSPQGGAAHGFDRTALFGTSTAVSPSAGQSTFAAGFNGNGKTNGWTGGSGGGSGGGGGDVHQEETTTEHRDVMLQIEQKDQHLDGLVDQIGTGVMELGQLARGLNEELVKQNIMLEGLEERIDNTSNNVENLNAKMKKTLTEMGRSGDKCMMDFICLVILLGILAVVYNMFVKKPPATK</sequence>
<dbReference type="PANTHER" id="PTHR19957">
    <property type="entry name" value="SYNTAXIN"/>
    <property type="match status" value="1"/>
</dbReference>
<dbReference type="VEuPathDB" id="FungiDB:H257_04821"/>
<dbReference type="InterPro" id="IPR010989">
    <property type="entry name" value="SNARE"/>
</dbReference>
<dbReference type="SUPFAM" id="SSF47661">
    <property type="entry name" value="t-snare proteins"/>
    <property type="match status" value="1"/>
</dbReference>
<dbReference type="EMBL" id="QUTC01004047">
    <property type="protein sequence ID" value="RHY66787.1"/>
    <property type="molecule type" value="Genomic_DNA"/>
</dbReference>
<protein>
    <recommendedName>
        <fullName evidence="5">t-SNARE coiled-coil homology domain-containing protein</fullName>
    </recommendedName>
</protein>
<dbReference type="GO" id="GO:0006886">
    <property type="term" value="P:intracellular protein transport"/>
    <property type="evidence" value="ECO:0007669"/>
    <property type="project" value="TreeGrafter"/>
</dbReference>
<dbReference type="InterPro" id="IPR000727">
    <property type="entry name" value="T_SNARE_dom"/>
</dbReference>
<feature type="coiled-coil region" evidence="2">
    <location>
        <begin position="76"/>
        <end position="103"/>
    </location>
</feature>
<keyword evidence="4" id="KW-0812">Transmembrane</keyword>
<dbReference type="GO" id="GO:0048278">
    <property type="term" value="P:vesicle docking"/>
    <property type="evidence" value="ECO:0007669"/>
    <property type="project" value="TreeGrafter"/>
</dbReference>
<feature type="region of interest" description="Disordered" evidence="3">
    <location>
        <begin position="188"/>
        <end position="210"/>
    </location>
</feature>
<evidence type="ECO:0000313" key="6">
    <source>
        <dbReference type="EMBL" id="RHY66787.1"/>
    </source>
</evidence>
<comment type="caution">
    <text evidence="6">The sequence shown here is derived from an EMBL/GenBank/DDBJ whole genome shotgun (WGS) entry which is preliminary data.</text>
</comment>
<comment type="similarity">
    <text evidence="1">Belongs to the syntaxin family.</text>
</comment>
<dbReference type="AlphaFoldDB" id="A0A397DR80"/>
<dbReference type="CDD" id="cd15841">
    <property type="entry name" value="SNARE_Qc"/>
    <property type="match status" value="1"/>
</dbReference>
<keyword evidence="4" id="KW-1133">Transmembrane helix</keyword>
<dbReference type="Gene3D" id="1.20.58.90">
    <property type="match status" value="1"/>
</dbReference>
<dbReference type="GO" id="GO:0031201">
    <property type="term" value="C:SNARE complex"/>
    <property type="evidence" value="ECO:0007669"/>
    <property type="project" value="TreeGrafter"/>
</dbReference>
<feature type="domain" description="T-SNARE coiled-coil homology" evidence="5">
    <location>
        <begin position="222"/>
        <end position="284"/>
    </location>
</feature>
<dbReference type="GO" id="GO:0012505">
    <property type="term" value="C:endomembrane system"/>
    <property type="evidence" value="ECO:0007669"/>
    <property type="project" value="TreeGrafter"/>
</dbReference>
<evidence type="ECO:0000313" key="7">
    <source>
        <dbReference type="Proteomes" id="UP000265716"/>
    </source>
</evidence>
<keyword evidence="4" id="KW-0472">Membrane</keyword>
<keyword evidence="2" id="KW-0175">Coiled coil</keyword>
<evidence type="ECO:0000256" key="3">
    <source>
        <dbReference type="SAM" id="MobiDB-lite"/>
    </source>
</evidence>